<feature type="region of interest" description="Disordered" evidence="1">
    <location>
        <begin position="32"/>
        <end position="91"/>
    </location>
</feature>
<accession>A0ABN3PY81</accession>
<proteinExistence type="predicted"/>
<evidence type="ECO:0000256" key="2">
    <source>
        <dbReference type="SAM" id="SignalP"/>
    </source>
</evidence>
<evidence type="ECO:0000256" key="1">
    <source>
        <dbReference type="SAM" id="MobiDB-lite"/>
    </source>
</evidence>
<feature type="chain" id="PRO_5046415342" description="Lipoprotein" evidence="2">
    <location>
        <begin position="28"/>
        <end position="227"/>
    </location>
</feature>
<evidence type="ECO:0000313" key="3">
    <source>
        <dbReference type="EMBL" id="GAA2607535.1"/>
    </source>
</evidence>
<evidence type="ECO:0008006" key="5">
    <source>
        <dbReference type="Google" id="ProtNLM"/>
    </source>
</evidence>
<dbReference type="RefSeq" id="WP_344564538.1">
    <property type="nucleotide sequence ID" value="NZ_BAAARJ010000006.1"/>
</dbReference>
<feature type="compositionally biased region" description="Low complexity" evidence="1">
    <location>
        <begin position="70"/>
        <end position="89"/>
    </location>
</feature>
<dbReference type="EMBL" id="BAAARJ010000006">
    <property type="protein sequence ID" value="GAA2607535.1"/>
    <property type="molecule type" value="Genomic_DNA"/>
</dbReference>
<reference evidence="3 4" key="1">
    <citation type="journal article" date="2019" name="Int. J. Syst. Evol. Microbiol.">
        <title>The Global Catalogue of Microorganisms (GCM) 10K type strain sequencing project: providing services to taxonomists for standard genome sequencing and annotation.</title>
        <authorList>
            <consortium name="The Broad Institute Genomics Platform"/>
            <consortium name="The Broad Institute Genome Sequencing Center for Infectious Disease"/>
            <person name="Wu L."/>
            <person name="Ma J."/>
        </authorList>
    </citation>
    <scope>NUCLEOTIDE SEQUENCE [LARGE SCALE GENOMIC DNA]</scope>
    <source>
        <strain evidence="3 4">JCM 16373</strain>
    </source>
</reference>
<organism evidence="3 4">
    <name type="scientific">Streptomyces axinellae</name>
    <dbReference type="NCBI Taxonomy" id="552788"/>
    <lineage>
        <taxon>Bacteria</taxon>
        <taxon>Bacillati</taxon>
        <taxon>Actinomycetota</taxon>
        <taxon>Actinomycetes</taxon>
        <taxon>Kitasatosporales</taxon>
        <taxon>Streptomycetaceae</taxon>
        <taxon>Streptomyces</taxon>
    </lineage>
</organism>
<dbReference type="Proteomes" id="UP001501447">
    <property type="component" value="Unassembled WGS sequence"/>
</dbReference>
<name>A0ABN3PY81_9ACTN</name>
<comment type="caution">
    <text evidence="3">The sequence shown here is derived from an EMBL/GenBank/DDBJ whole genome shotgun (WGS) entry which is preliminary data.</text>
</comment>
<dbReference type="PROSITE" id="PS51257">
    <property type="entry name" value="PROKAR_LIPOPROTEIN"/>
    <property type="match status" value="1"/>
</dbReference>
<gene>
    <name evidence="3" type="ORF">GCM10009863_21190</name>
</gene>
<evidence type="ECO:0000313" key="4">
    <source>
        <dbReference type="Proteomes" id="UP001501447"/>
    </source>
</evidence>
<feature type="compositionally biased region" description="Basic and acidic residues" evidence="1">
    <location>
        <begin position="34"/>
        <end position="44"/>
    </location>
</feature>
<keyword evidence="4" id="KW-1185">Reference proteome</keyword>
<keyword evidence="2" id="KW-0732">Signal</keyword>
<protein>
    <recommendedName>
        <fullName evidence="5">Lipoprotein</fullName>
    </recommendedName>
</protein>
<feature type="region of interest" description="Disordered" evidence="1">
    <location>
        <begin position="114"/>
        <end position="173"/>
    </location>
</feature>
<sequence length="227" mass="23634">MTIRSSKYTKKKRALGLVAGTCLVAIAPFVAGCSDDKNDSEKAAASDITPTADPAENVPREPDSSKGSSKAPPGAGKQQQGPAGASSAQEAVTRWVSAVVQDRPEEACKVMAMPAEGSSDEAKPKAMGKCGDNEAETRKTKKQLSRFHTTFTPDKVSNPPQVNVAEPKGSGDKAAVDGDHIAVDGQTLNAIVLSHSTGVKKGQVDVNVKTSRVDNSWYVTDLGLSVG</sequence>
<feature type="signal peptide" evidence="2">
    <location>
        <begin position="1"/>
        <end position="27"/>
    </location>
</feature>